<keyword evidence="2 4" id="KW-0689">Ribosomal protein</keyword>
<comment type="similarity">
    <text evidence="1 4">Belongs to the eukaryotic ribosomal protein eL29 family.</text>
</comment>
<dbReference type="Proteomes" id="UP000087171">
    <property type="component" value="Unplaced"/>
</dbReference>
<dbReference type="GO" id="GO:0003735">
    <property type="term" value="F:structural constituent of ribosome"/>
    <property type="evidence" value="ECO:0007669"/>
    <property type="project" value="UniProtKB-UniRule"/>
</dbReference>
<dbReference type="STRING" id="3827.A0A1S3DWM7"/>
<dbReference type="Pfam" id="PF01779">
    <property type="entry name" value="Ribosomal_L29e"/>
    <property type="match status" value="1"/>
</dbReference>
<proteinExistence type="inferred from homology"/>
<evidence type="ECO:0000256" key="4">
    <source>
        <dbReference type="RuleBase" id="RU364026"/>
    </source>
</evidence>
<reference evidence="7" key="1">
    <citation type="submission" date="2025-08" db="UniProtKB">
        <authorList>
            <consortium name="RefSeq"/>
        </authorList>
    </citation>
    <scope>IDENTIFICATION</scope>
    <source>
        <tissue evidence="7">Etiolated seedlings</tissue>
    </source>
</reference>
<accession>A0A1S3DWM7</accession>
<name>A0A1S3DWM7_CICAR</name>
<dbReference type="PANTHER" id="PTHR12884:SF39">
    <property type="entry name" value="LARGE RIBOSOMAL SUBUNIT PROTEIN EL29Y-RELATED"/>
    <property type="match status" value="1"/>
</dbReference>
<evidence type="ECO:0000313" key="7">
    <source>
        <dbReference type="RefSeq" id="XP_012567882.1"/>
    </source>
</evidence>
<gene>
    <name evidence="7" type="primary">LOC101495003</name>
</gene>
<evidence type="ECO:0000313" key="6">
    <source>
        <dbReference type="Proteomes" id="UP000087171"/>
    </source>
</evidence>
<dbReference type="Gene3D" id="6.10.140.1730">
    <property type="match status" value="1"/>
</dbReference>
<dbReference type="RefSeq" id="XP_012567882.1">
    <property type="nucleotide sequence ID" value="XM_012712428.2"/>
</dbReference>
<dbReference type="GO" id="GO:0022625">
    <property type="term" value="C:cytosolic large ribosomal subunit"/>
    <property type="evidence" value="ECO:0007669"/>
    <property type="project" value="TreeGrafter"/>
</dbReference>
<protein>
    <recommendedName>
        <fullName evidence="4">60S ribosomal protein L29</fullName>
    </recommendedName>
</protein>
<dbReference type="GO" id="GO:0002181">
    <property type="term" value="P:cytoplasmic translation"/>
    <property type="evidence" value="ECO:0007669"/>
    <property type="project" value="TreeGrafter"/>
</dbReference>
<feature type="non-terminal residue" evidence="7">
    <location>
        <position position="1"/>
    </location>
</feature>
<evidence type="ECO:0000256" key="5">
    <source>
        <dbReference type="SAM" id="MobiDB-lite"/>
    </source>
</evidence>
<dbReference type="PANTHER" id="PTHR12884">
    <property type="entry name" value="60S RIBOSOMAL PROTEIN L29"/>
    <property type="match status" value="1"/>
</dbReference>
<dbReference type="OrthoDB" id="996720at2759"/>
<dbReference type="InterPro" id="IPR002673">
    <property type="entry name" value="Ribosomal_eL29"/>
</dbReference>
<evidence type="ECO:0000256" key="1">
    <source>
        <dbReference type="ARBA" id="ARBA00010247"/>
    </source>
</evidence>
<evidence type="ECO:0000256" key="2">
    <source>
        <dbReference type="ARBA" id="ARBA00022980"/>
    </source>
</evidence>
<dbReference type="GeneID" id="101495003"/>
<feature type="compositionally biased region" description="Basic residues" evidence="5">
    <location>
        <begin position="1"/>
        <end position="22"/>
    </location>
</feature>
<dbReference type="AlphaFoldDB" id="A0A1S3DWM7"/>
<dbReference type="KEGG" id="cam:101495003"/>
<evidence type="ECO:0000256" key="3">
    <source>
        <dbReference type="ARBA" id="ARBA00023274"/>
    </source>
</evidence>
<organism evidence="6 7">
    <name type="scientific">Cicer arietinum</name>
    <name type="common">Chickpea</name>
    <name type="synonym">Garbanzo</name>
    <dbReference type="NCBI Taxonomy" id="3827"/>
    <lineage>
        <taxon>Eukaryota</taxon>
        <taxon>Viridiplantae</taxon>
        <taxon>Streptophyta</taxon>
        <taxon>Embryophyta</taxon>
        <taxon>Tracheophyta</taxon>
        <taxon>Spermatophyta</taxon>
        <taxon>Magnoliopsida</taxon>
        <taxon>eudicotyledons</taxon>
        <taxon>Gunneridae</taxon>
        <taxon>Pentapetalae</taxon>
        <taxon>rosids</taxon>
        <taxon>fabids</taxon>
        <taxon>Fabales</taxon>
        <taxon>Fabaceae</taxon>
        <taxon>Papilionoideae</taxon>
        <taxon>50 kb inversion clade</taxon>
        <taxon>NPAAA clade</taxon>
        <taxon>Hologalegina</taxon>
        <taxon>IRL clade</taxon>
        <taxon>Cicereae</taxon>
        <taxon>Cicer</taxon>
    </lineage>
</organism>
<keyword evidence="3 4" id="KW-0687">Ribonucleoprotein</keyword>
<keyword evidence="6" id="KW-1185">Reference proteome</keyword>
<feature type="region of interest" description="Disordered" evidence="5">
    <location>
        <begin position="1"/>
        <end position="52"/>
    </location>
</feature>
<sequence length="52" mass="6211">HNQSYKAHKNGIKKPKRHRHTSTKGMDPKFLRNQRYARKHNNKNGEIATEEE</sequence>